<organism evidence="1">
    <name type="scientific">Hexamita inflata</name>
    <dbReference type="NCBI Taxonomy" id="28002"/>
    <lineage>
        <taxon>Eukaryota</taxon>
        <taxon>Metamonada</taxon>
        <taxon>Diplomonadida</taxon>
        <taxon>Hexamitidae</taxon>
        <taxon>Hexamitinae</taxon>
        <taxon>Hexamita</taxon>
    </lineage>
</organism>
<accession>A0AA86TLL7</accession>
<dbReference type="AlphaFoldDB" id="A0AA86TLL7"/>
<protein>
    <submittedName>
        <fullName evidence="2">Hypothetical_protein</fullName>
    </submittedName>
</protein>
<gene>
    <name evidence="2" type="ORF">HINF_LOCUS4592</name>
    <name evidence="1" type="ORF">HINF_LOCUS7022</name>
</gene>
<proteinExistence type="predicted"/>
<dbReference type="EMBL" id="CAXDID020000008">
    <property type="protein sequence ID" value="CAL5978024.1"/>
    <property type="molecule type" value="Genomic_DNA"/>
</dbReference>
<evidence type="ECO:0000313" key="1">
    <source>
        <dbReference type="EMBL" id="CAI9919377.1"/>
    </source>
</evidence>
<reference evidence="2 3" key="2">
    <citation type="submission" date="2024-07" db="EMBL/GenBank/DDBJ databases">
        <authorList>
            <person name="Akdeniz Z."/>
        </authorList>
    </citation>
    <scope>NUCLEOTIDE SEQUENCE [LARGE SCALE GENOMIC DNA]</scope>
</reference>
<name>A0AA86TLL7_9EUKA</name>
<comment type="caution">
    <text evidence="1">The sequence shown here is derived from an EMBL/GenBank/DDBJ whole genome shotgun (WGS) entry which is preliminary data.</text>
</comment>
<dbReference type="EMBL" id="CATOUU010000171">
    <property type="protein sequence ID" value="CAI9919377.1"/>
    <property type="molecule type" value="Genomic_DNA"/>
</dbReference>
<reference evidence="1" key="1">
    <citation type="submission" date="2023-06" db="EMBL/GenBank/DDBJ databases">
        <authorList>
            <person name="Kurt Z."/>
        </authorList>
    </citation>
    <scope>NUCLEOTIDE SEQUENCE</scope>
</reference>
<evidence type="ECO:0000313" key="2">
    <source>
        <dbReference type="EMBL" id="CAL5978024.1"/>
    </source>
</evidence>
<sequence length="111" mass="12922">MFLAIKQCILILYPNIEFIEIQDNFLIQPLTTCFQKAVLQNEQKIPSQQQIINSLRAIAIHKTQELKHKKCNLKPFKEIIQQIILRAVESDLKFWNKTGALFEILGGQETQ</sequence>
<dbReference type="Proteomes" id="UP001642409">
    <property type="component" value="Unassembled WGS sequence"/>
</dbReference>
<evidence type="ECO:0000313" key="3">
    <source>
        <dbReference type="Proteomes" id="UP001642409"/>
    </source>
</evidence>
<keyword evidence="3" id="KW-1185">Reference proteome</keyword>